<feature type="transmembrane region" description="Helical" evidence="1">
    <location>
        <begin position="33"/>
        <end position="54"/>
    </location>
</feature>
<reference evidence="2 3" key="1">
    <citation type="submission" date="2021-10" db="EMBL/GenBank/DDBJ databases">
        <title>Streptomyces gossypii sp. nov., isolated from soil collected from cotton field.</title>
        <authorList>
            <person name="Ge X."/>
            <person name="Chen X."/>
            <person name="Liu W."/>
        </authorList>
    </citation>
    <scope>NUCLEOTIDE SEQUENCE [LARGE SCALE GENOMIC DNA]</scope>
    <source>
        <strain evidence="2 3">N2-109</strain>
    </source>
</reference>
<dbReference type="RefSeq" id="WP_260218927.1">
    <property type="nucleotide sequence ID" value="NZ_JAJAGO010000007.1"/>
</dbReference>
<comment type="caution">
    <text evidence="2">The sequence shown here is derived from an EMBL/GenBank/DDBJ whole genome shotgun (WGS) entry which is preliminary data.</text>
</comment>
<evidence type="ECO:0000313" key="2">
    <source>
        <dbReference type="EMBL" id="MCT2591612.1"/>
    </source>
</evidence>
<keyword evidence="1" id="KW-1133">Transmembrane helix</keyword>
<sequence length="211" mass="23023">MGSKNKSKTADARRARIEEMRRADAARDRRHRIFAITAGLVILTATVGGGWLLFSAAEEEEQAKAAPVRGEKTWDELDRDHVEEDVDYPMTPAVGGKHNPVWANCDSEVYTKELKEENAVHSLEHGAVWISYNDKASAGDVKALTQRVERTTYTFISPVSGQSGPITLSAWGHQLTVEKASDARVGEFIDKYVQGEQTPEPGAACTGGVPA</sequence>
<evidence type="ECO:0000256" key="1">
    <source>
        <dbReference type="SAM" id="Phobius"/>
    </source>
</evidence>
<proteinExistence type="predicted"/>
<evidence type="ECO:0000313" key="3">
    <source>
        <dbReference type="Proteomes" id="UP001156389"/>
    </source>
</evidence>
<dbReference type="Pfam" id="PF11303">
    <property type="entry name" value="DUF3105"/>
    <property type="match status" value="1"/>
</dbReference>
<keyword evidence="1" id="KW-0472">Membrane</keyword>
<protein>
    <submittedName>
        <fullName evidence="2">DUF3105 domain-containing protein</fullName>
    </submittedName>
</protein>
<dbReference type="InterPro" id="IPR021454">
    <property type="entry name" value="DUF3105"/>
</dbReference>
<gene>
    <name evidence="2" type="ORF">LHJ74_17195</name>
</gene>
<dbReference type="Proteomes" id="UP001156389">
    <property type="component" value="Unassembled WGS sequence"/>
</dbReference>
<keyword evidence="1" id="KW-0812">Transmembrane</keyword>
<keyword evidence="3" id="KW-1185">Reference proteome</keyword>
<accession>A0ABT2JUN2</accession>
<name>A0ABT2JUN2_9ACTN</name>
<organism evidence="2 3">
    <name type="scientific">Streptomyces gossypii</name>
    <dbReference type="NCBI Taxonomy" id="2883101"/>
    <lineage>
        <taxon>Bacteria</taxon>
        <taxon>Bacillati</taxon>
        <taxon>Actinomycetota</taxon>
        <taxon>Actinomycetes</taxon>
        <taxon>Kitasatosporales</taxon>
        <taxon>Streptomycetaceae</taxon>
        <taxon>Streptomyces</taxon>
    </lineage>
</organism>
<dbReference type="EMBL" id="JAJAGO010000007">
    <property type="protein sequence ID" value="MCT2591612.1"/>
    <property type="molecule type" value="Genomic_DNA"/>
</dbReference>